<protein>
    <submittedName>
        <fullName evidence="1">Uncharacterized protein</fullName>
    </submittedName>
</protein>
<accession>X1QCT5</accession>
<gene>
    <name evidence="1" type="ORF">S06H3_66311</name>
</gene>
<sequence length="65" mass="7769">EKNEREIGFNRIYKSAKLCGISEVIDEYGIRHSLNGVERPQKYRVFKDEENNVPIIYDYSWDTLE</sequence>
<organism evidence="1">
    <name type="scientific">marine sediment metagenome</name>
    <dbReference type="NCBI Taxonomy" id="412755"/>
    <lineage>
        <taxon>unclassified sequences</taxon>
        <taxon>metagenomes</taxon>
        <taxon>ecological metagenomes</taxon>
    </lineage>
</organism>
<dbReference type="AlphaFoldDB" id="X1QCT5"/>
<feature type="non-terminal residue" evidence="1">
    <location>
        <position position="1"/>
    </location>
</feature>
<reference evidence="1" key="1">
    <citation type="journal article" date="2014" name="Front. Microbiol.">
        <title>High frequency of phylogenetically diverse reductive dehalogenase-homologous genes in deep subseafloor sedimentary metagenomes.</title>
        <authorList>
            <person name="Kawai M."/>
            <person name="Futagami T."/>
            <person name="Toyoda A."/>
            <person name="Takaki Y."/>
            <person name="Nishi S."/>
            <person name="Hori S."/>
            <person name="Arai W."/>
            <person name="Tsubouchi T."/>
            <person name="Morono Y."/>
            <person name="Uchiyama I."/>
            <person name="Ito T."/>
            <person name="Fujiyama A."/>
            <person name="Inagaki F."/>
            <person name="Takami H."/>
        </authorList>
    </citation>
    <scope>NUCLEOTIDE SEQUENCE</scope>
    <source>
        <strain evidence="1">Expedition CK06-06</strain>
    </source>
</reference>
<proteinExistence type="predicted"/>
<evidence type="ECO:0000313" key="1">
    <source>
        <dbReference type="EMBL" id="GAI66018.1"/>
    </source>
</evidence>
<comment type="caution">
    <text evidence="1">The sequence shown here is derived from an EMBL/GenBank/DDBJ whole genome shotgun (WGS) entry which is preliminary data.</text>
</comment>
<feature type="non-terminal residue" evidence="1">
    <location>
        <position position="65"/>
    </location>
</feature>
<name>X1QCT5_9ZZZZ</name>
<dbReference type="EMBL" id="BARV01045115">
    <property type="protein sequence ID" value="GAI66018.1"/>
    <property type="molecule type" value="Genomic_DNA"/>
</dbReference>